<dbReference type="GO" id="GO:0044550">
    <property type="term" value="P:secondary metabolite biosynthetic process"/>
    <property type="evidence" value="ECO:0007669"/>
    <property type="project" value="TreeGrafter"/>
</dbReference>
<dbReference type="InterPro" id="IPR036188">
    <property type="entry name" value="FAD/NAD-bd_sf"/>
</dbReference>
<dbReference type="VEuPathDB" id="FungiDB:HMPREF1541_00646"/>
<dbReference type="GO" id="GO:0016491">
    <property type="term" value="F:oxidoreductase activity"/>
    <property type="evidence" value="ECO:0007669"/>
    <property type="project" value="UniProtKB-KW"/>
</dbReference>
<dbReference type="HOGENOM" id="CLU_2333569_0_0_1"/>
<dbReference type="STRING" id="1220924.W2SCM0"/>
<proteinExistence type="predicted"/>
<protein>
    <submittedName>
        <fullName evidence="4">Uncharacterized protein</fullName>
    </submittedName>
</protein>
<gene>
    <name evidence="4" type="ORF">HMPREF1541_00646</name>
</gene>
<evidence type="ECO:0000256" key="2">
    <source>
        <dbReference type="ARBA" id="ARBA00022827"/>
    </source>
</evidence>
<keyword evidence="2" id="KW-0274">FAD</keyword>
<dbReference type="AlphaFoldDB" id="W2SCM0"/>
<keyword evidence="3" id="KW-0560">Oxidoreductase</keyword>
<dbReference type="InterPro" id="IPR051104">
    <property type="entry name" value="FAD_monoxygenase"/>
</dbReference>
<dbReference type="Gene3D" id="3.50.50.60">
    <property type="entry name" value="FAD/NAD(P)-binding domain"/>
    <property type="match status" value="1"/>
</dbReference>
<dbReference type="PANTHER" id="PTHR46720:SF3">
    <property type="entry name" value="FAD-BINDING DOMAIN-CONTAINING PROTEIN-RELATED"/>
    <property type="match status" value="1"/>
</dbReference>
<accession>W2SCM0</accession>
<dbReference type="PANTHER" id="PTHR46720">
    <property type="entry name" value="HYDROXYLASE, PUTATIVE (AFU_ORTHOLOGUE AFUA_3G01460)-RELATED"/>
    <property type="match status" value="1"/>
</dbReference>
<dbReference type="EMBL" id="KB822711">
    <property type="protein sequence ID" value="ETN46461.1"/>
    <property type="molecule type" value="Genomic_DNA"/>
</dbReference>
<reference evidence="4 5" key="1">
    <citation type="submission" date="2013-03" db="EMBL/GenBank/DDBJ databases">
        <title>The Genome Sequence of Phialophora europaea CBS 101466.</title>
        <authorList>
            <consortium name="The Broad Institute Genomics Platform"/>
            <person name="Cuomo C."/>
            <person name="de Hoog S."/>
            <person name="Gorbushina A."/>
            <person name="Walker B."/>
            <person name="Young S.K."/>
            <person name="Zeng Q."/>
            <person name="Gargeya S."/>
            <person name="Fitzgerald M."/>
            <person name="Haas B."/>
            <person name="Abouelleil A."/>
            <person name="Allen A.W."/>
            <person name="Alvarado L."/>
            <person name="Arachchi H.M."/>
            <person name="Berlin A.M."/>
            <person name="Chapman S.B."/>
            <person name="Gainer-Dewar J."/>
            <person name="Goldberg J."/>
            <person name="Griggs A."/>
            <person name="Gujja S."/>
            <person name="Hansen M."/>
            <person name="Howarth C."/>
            <person name="Imamovic A."/>
            <person name="Ireland A."/>
            <person name="Larimer J."/>
            <person name="McCowan C."/>
            <person name="Murphy C."/>
            <person name="Pearson M."/>
            <person name="Poon T.W."/>
            <person name="Priest M."/>
            <person name="Roberts A."/>
            <person name="Saif S."/>
            <person name="Shea T."/>
            <person name="Sisk P."/>
            <person name="Sykes S."/>
            <person name="Wortman J."/>
            <person name="Nusbaum C."/>
            <person name="Birren B."/>
        </authorList>
    </citation>
    <scope>NUCLEOTIDE SEQUENCE [LARGE SCALE GENOMIC DNA]</scope>
    <source>
        <strain evidence="4 5">CBS 101466</strain>
    </source>
</reference>
<evidence type="ECO:0000256" key="3">
    <source>
        <dbReference type="ARBA" id="ARBA00023002"/>
    </source>
</evidence>
<dbReference type="RefSeq" id="XP_008711173.1">
    <property type="nucleotide sequence ID" value="XM_008712951.1"/>
</dbReference>
<evidence type="ECO:0000256" key="1">
    <source>
        <dbReference type="ARBA" id="ARBA00022630"/>
    </source>
</evidence>
<keyword evidence="5" id="KW-1185">Reference proteome</keyword>
<evidence type="ECO:0000313" key="4">
    <source>
        <dbReference type="EMBL" id="ETN46461.1"/>
    </source>
</evidence>
<name>W2SCM0_CYPE1</name>
<dbReference type="Proteomes" id="UP000030752">
    <property type="component" value="Unassembled WGS sequence"/>
</dbReference>
<sequence>MAIEDAAILAALFGGVASWKRGAVERVFEVFDRRRKERTQKLVTTSREAGLLYDFELDGVGDDVERIRAFMAHRMQWIWDFEANESAKMGLEMLQKVL</sequence>
<organism evidence="4 5">
    <name type="scientific">Cyphellophora europaea (strain CBS 101466)</name>
    <name type="common">Phialophora europaea</name>
    <dbReference type="NCBI Taxonomy" id="1220924"/>
    <lineage>
        <taxon>Eukaryota</taxon>
        <taxon>Fungi</taxon>
        <taxon>Dikarya</taxon>
        <taxon>Ascomycota</taxon>
        <taxon>Pezizomycotina</taxon>
        <taxon>Eurotiomycetes</taxon>
        <taxon>Chaetothyriomycetidae</taxon>
        <taxon>Chaetothyriales</taxon>
        <taxon>Cyphellophoraceae</taxon>
        <taxon>Cyphellophora</taxon>
    </lineage>
</organism>
<keyword evidence="1" id="KW-0285">Flavoprotein</keyword>
<dbReference type="OrthoDB" id="417877at2759"/>
<dbReference type="GeneID" id="19967985"/>
<dbReference type="InParanoid" id="W2SCM0"/>
<evidence type="ECO:0000313" key="5">
    <source>
        <dbReference type="Proteomes" id="UP000030752"/>
    </source>
</evidence>